<dbReference type="OrthoDB" id="9787207at2"/>
<accession>A0A1E3V6A5</accession>
<evidence type="ECO:0000313" key="2">
    <source>
        <dbReference type="Proteomes" id="UP000094342"/>
    </source>
</evidence>
<sequence length="400" mass="46099">MTIRLSNRDARRIFLSRQGLSAAPHRALGKEGLLQLIHDIGFVQVDSIATVERAHHQILFSRNQTYRREHLTELLEKDGELFEHWTHDASIIPSRFFVYWKHRFKWEAETLGERWRKWRGDGFDAGCDETYERIASNGAVMARDLKEEEHASGGWWNWHPSKTALEVLWRQGRLAIARRENFQKVYDLTERVIPAHHYDGDVGHEEFVDWACRSALQRLGFATHGEIAAFWDLVSPEEAKAWVIAHRDELCDVAIETANSGKPRPSYAFAGFPDTLGAIADPPGRIRVLSPFDPLLRDRNRTERLFGFFYRIEVFVPAPKREYGYYVFPLLEGDRLIGRIDMKADRKRGSLDVRRLWLEPGVRAASGRMEKLAAELDRIARFAGVGEVVLLDGWHAGFSP</sequence>
<dbReference type="STRING" id="1752398.A8M32_21195"/>
<dbReference type="AlphaFoldDB" id="A0A1E3V6A5"/>
<comment type="caution">
    <text evidence="1">The sequence shown here is derived from an EMBL/GenBank/DDBJ whole genome shotgun (WGS) entry which is preliminary data.</text>
</comment>
<dbReference type="RefSeq" id="WP_069460394.1">
    <property type="nucleotide sequence ID" value="NZ_LYBW01000062.1"/>
</dbReference>
<proteinExistence type="predicted"/>
<dbReference type="Pfam" id="PF06224">
    <property type="entry name" value="AlkZ-like"/>
    <property type="match status" value="1"/>
</dbReference>
<dbReference type="PANTHER" id="PTHR30528">
    <property type="entry name" value="CYTOPLASMIC PROTEIN"/>
    <property type="match status" value="1"/>
</dbReference>
<gene>
    <name evidence="1" type="ORF">A8M32_21195</name>
</gene>
<evidence type="ECO:0008006" key="3">
    <source>
        <dbReference type="Google" id="ProtNLM"/>
    </source>
</evidence>
<dbReference type="InterPro" id="IPR009351">
    <property type="entry name" value="AlkZ-like"/>
</dbReference>
<dbReference type="Proteomes" id="UP000094342">
    <property type="component" value="Unassembled WGS sequence"/>
</dbReference>
<reference evidence="2" key="1">
    <citation type="submission" date="2016-05" db="EMBL/GenBank/DDBJ databases">
        <authorList>
            <person name="Li Y."/>
        </authorList>
    </citation>
    <scope>NUCLEOTIDE SEQUENCE [LARGE SCALE GENOMIC DNA]</scope>
    <source>
        <strain evidence="2">YIC4027</strain>
    </source>
</reference>
<protein>
    <recommendedName>
        <fullName evidence="3">Winged helix-turn-helix domain-containing protein</fullName>
    </recommendedName>
</protein>
<dbReference type="PANTHER" id="PTHR30528:SF0">
    <property type="entry name" value="CYTOPLASMIC PROTEIN"/>
    <property type="match status" value="1"/>
</dbReference>
<keyword evidence="2" id="KW-1185">Reference proteome</keyword>
<organism evidence="1 2">
    <name type="scientific">Sinorhizobium alkalisoli</name>
    <dbReference type="NCBI Taxonomy" id="1752398"/>
    <lineage>
        <taxon>Bacteria</taxon>
        <taxon>Pseudomonadati</taxon>
        <taxon>Pseudomonadota</taxon>
        <taxon>Alphaproteobacteria</taxon>
        <taxon>Hyphomicrobiales</taxon>
        <taxon>Rhizobiaceae</taxon>
        <taxon>Sinorhizobium/Ensifer group</taxon>
        <taxon>Sinorhizobium</taxon>
    </lineage>
</organism>
<dbReference type="EMBL" id="LYBW01000062">
    <property type="protein sequence ID" value="ODR88995.1"/>
    <property type="molecule type" value="Genomic_DNA"/>
</dbReference>
<evidence type="ECO:0000313" key="1">
    <source>
        <dbReference type="EMBL" id="ODR88995.1"/>
    </source>
</evidence>
<name>A0A1E3V6A5_9HYPH</name>